<evidence type="ECO:0000313" key="1">
    <source>
        <dbReference type="EMBL" id="XAO74832.1"/>
    </source>
</evidence>
<evidence type="ECO:0000313" key="2">
    <source>
        <dbReference type="Proteomes" id="UP001463665"/>
    </source>
</evidence>
<accession>A0AAU6WSD0</accession>
<dbReference type="AlphaFoldDB" id="A0AAU6WSD0"/>
<reference evidence="1 2" key="1">
    <citation type="submission" date="2024-04" db="EMBL/GenBank/DDBJ databases">
        <title>Genome sequencing and assembly of rice foliar adapted Chryseobacterium endophyticum OsEnb-ALM-A6.</title>
        <authorList>
            <person name="Kumar S."/>
            <person name="Javed M."/>
            <person name="Chouhan V."/>
            <person name="Charishma K."/>
            <person name="Patel A."/>
            <person name="Kumar M."/>
            <person name="Sahu K.P."/>
            <person name="Kumar A."/>
        </authorList>
    </citation>
    <scope>NUCLEOTIDE SEQUENCE [LARGE SCALE GENOMIC DNA]</scope>
    <source>
        <strain evidence="1 2">OsEnb-ALM-A6</strain>
    </source>
</reference>
<dbReference type="Proteomes" id="UP001463665">
    <property type="component" value="Chromosome"/>
</dbReference>
<gene>
    <name evidence="1" type="ORF">AAFP95_01975</name>
</gene>
<sequence length="64" mass="7445">MYYYRPIGINSAKIMADEERESRNNKNLPNDGIKNVIDVYLSKPEIDDLENILEGKPKQKKTFS</sequence>
<proteinExistence type="predicted"/>
<dbReference type="RefSeq" id="WP_345766795.1">
    <property type="nucleotide sequence ID" value="NZ_CP154834.1"/>
</dbReference>
<protein>
    <submittedName>
        <fullName evidence="1">Uncharacterized protein</fullName>
    </submittedName>
</protein>
<name>A0AAU6WSD0_9FLAO</name>
<keyword evidence="2" id="KW-1185">Reference proteome</keyword>
<dbReference type="EMBL" id="CP154834">
    <property type="protein sequence ID" value="XAO74832.1"/>
    <property type="molecule type" value="Genomic_DNA"/>
</dbReference>
<organism evidence="1 2">
    <name type="scientific">Chryseobacterium endophyticum</name>
    <dbReference type="NCBI Taxonomy" id="1854762"/>
    <lineage>
        <taxon>Bacteria</taxon>
        <taxon>Pseudomonadati</taxon>
        <taxon>Bacteroidota</taxon>
        <taxon>Flavobacteriia</taxon>
        <taxon>Flavobacteriales</taxon>
        <taxon>Weeksellaceae</taxon>
        <taxon>Chryseobacterium group</taxon>
        <taxon>Chryseobacterium</taxon>
    </lineage>
</organism>